<evidence type="ECO:0000313" key="1">
    <source>
        <dbReference type="EMBL" id="MFC5530637.1"/>
    </source>
</evidence>
<protein>
    <recommendedName>
        <fullName evidence="3">Protein E6</fullName>
    </recommendedName>
</protein>
<comment type="caution">
    <text evidence="1">The sequence shown here is derived from an EMBL/GenBank/DDBJ whole genome shotgun (WGS) entry which is preliminary data.</text>
</comment>
<name>A0ABW0R4B7_9BACL</name>
<proteinExistence type="predicted"/>
<organism evidence="1 2">
    <name type="scientific">Cohnella yongneupensis</name>
    <dbReference type="NCBI Taxonomy" id="425006"/>
    <lineage>
        <taxon>Bacteria</taxon>
        <taxon>Bacillati</taxon>
        <taxon>Bacillota</taxon>
        <taxon>Bacilli</taxon>
        <taxon>Bacillales</taxon>
        <taxon>Paenibacillaceae</taxon>
        <taxon>Cohnella</taxon>
    </lineage>
</organism>
<keyword evidence="2" id="KW-1185">Reference proteome</keyword>
<evidence type="ECO:0000313" key="2">
    <source>
        <dbReference type="Proteomes" id="UP001596108"/>
    </source>
</evidence>
<evidence type="ECO:0008006" key="3">
    <source>
        <dbReference type="Google" id="ProtNLM"/>
    </source>
</evidence>
<accession>A0ABW0R4B7</accession>
<gene>
    <name evidence="1" type="ORF">ACFPQ4_14455</name>
</gene>
<dbReference type="Proteomes" id="UP001596108">
    <property type="component" value="Unassembled WGS sequence"/>
</dbReference>
<reference evidence="2" key="1">
    <citation type="journal article" date="2019" name="Int. J. Syst. Evol. Microbiol.">
        <title>The Global Catalogue of Microorganisms (GCM) 10K type strain sequencing project: providing services to taxonomists for standard genome sequencing and annotation.</title>
        <authorList>
            <consortium name="The Broad Institute Genomics Platform"/>
            <consortium name="The Broad Institute Genome Sequencing Center for Infectious Disease"/>
            <person name="Wu L."/>
            <person name="Ma J."/>
        </authorList>
    </citation>
    <scope>NUCLEOTIDE SEQUENCE [LARGE SCALE GENOMIC DNA]</scope>
    <source>
        <strain evidence="2">CGMCC 1.18578</strain>
    </source>
</reference>
<dbReference type="RefSeq" id="WP_378112578.1">
    <property type="nucleotide sequence ID" value="NZ_JBHSNC010000043.1"/>
</dbReference>
<dbReference type="EMBL" id="JBHSNC010000043">
    <property type="protein sequence ID" value="MFC5530637.1"/>
    <property type="molecule type" value="Genomic_DNA"/>
</dbReference>
<sequence>MEQSVLFYCLMCNKLKTMEQANLLFRTGFYKVLHPLGCCVSCDRQSK</sequence>